<keyword evidence="5" id="KW-0998">Cell outer membrane</keyword>
<dbReference type="SUPFAM" id="SSF56935">
    <property type="entry name" value="Porins"/>
    <property type="match status" value="1"/>
</dbReference>
<dbReference type="InterPro" id="IPR012910">
    <property type="entry name" value="Plug_dom"/>
</dbReference>
<dbReference type="PROSITE" id="PS52016">
    <property type="entry name" value="TONB_DEPENDENT_REC_3"/>
    <property type="match status" value="1"/>
</dbReference>
<evidence type="ECO:0000259" key="6">
    <source>
        <dbReference type="PROSITE" id="PS51352"/>
    </source>
</evidence>
<dbReference type="PANTHER" id="PTHR42852">
    <property type="entry name" value="THIOL:DISULFIDE INTERCHANGE PROTEIN DSBE"/>
    <property type="match status" value="1"/>
</dbReference>
<dbReference type="Gene3D" id="2.60.40.1120">
    <property type="entry name" value="Carboxypeptidase-like, regulatory domain"/>
    <property type="match status" value="1"/>
</dbReference>
<feature type="domain" description="Thioredoxin" evidence="6">
    <location>
        <begin position="26"/>
        <end position="174"/>
    </location>
</feature>
<dbReference type="InterPro" id="IPR036942">
    <property type="entry name" value="Beta-barrel_TonB_sf"/>
</dbReference>
<organism evidence="7">
    <name type="scientific">mine drainage metagenome</name>
    <dbReference type="NCBI Taxonomy" id="410659"/>
    <lineage>
        <taxon>unclassified sequences</taxon>
        <taxon>metagenomes</taxon>
        <taxon>ecological metagenomes</taxon>
    </lineage>
</organism>
<dbReference type="SUPFAM" id="SSF49464">
    <property type="entry name" value="Carboxypeptidase regulatory domain-like"/>
    <property type="match status" value="1"/>
</dbReference>
<dbReference type="Gene3D" id="3.40.30.10">
    <property type="entry name" value="Glutaredoxin"/>
    <property type="match status" value="1"/>
</dbReference>
<dbReference type="GO" id="GO:0009279">
    <property type="term" value="C:cell outer membrane"/>
    <property type="evidence" value="ECO:0007669"/>
    <property type="project" value="UniProtKB-SubCell"/>
</dbReference>
<evidence type="ECO:0000256" key="1">
    <source>
        <dbReference type="ARBA" id="ARBA00004571"/>
    </source>
</evidence>
<dbReference type="InterPro" id="IPR023996">
    <property type="entry name" value="TonB-dep_OMP_SusC/RagA"/>
</dbReference>
<dbReference type="InterPro" id="IPR036249">
    <property type="entry name" value="Thioredoxin-like_sf"/>
</dbReference>
<evidence type="ECO:0000256" key="2">
    <source>
        <dbReference type="ARBA" id="ARBA00022448"/>
    </source>
</evidence>
<dbReference type="Gene3D" id="2.40.170.20">
    <property type="entry name" value="TonB-dependent receptor, beta-barrel domain"/>
    <property type="match status" value="1"/>
</dbReference>
<evidence type="ECO:0000256" key="5">
    <source>
        <dbReference type="ARBA" id="ARBA00023237"/>
    </source>
</evidence>
<dbReference type="Pfam" id="PF13715">
    <property type="entry name" value="CarbopepD_reg_2"/>
    <property type="match status" value="1"/>
</dbReference>
<evidence type="ECO:0000256" key="4">
    <source>
        <dbReference type="ARBA" id="ARBA00023136"/>
    </source>
</evidence>
<dbReference type="CDD" id="cd02966">
    <property type="entry name" value="TlpA_like_family"/>
    <property type="match status" value="1"/>
</dbReference>
<dbReference type="InterPro" id="IPR050553">
    <property type="entry name" value="Thioredoxin_ResA/DsbE_sf"/>
</dbReference>
<dbReference type="AlphaFoldDB" id="A0A1J5RYW6"/>
<dbReference type="NCBIfam" id="TIGR04056">
    <property type="entry name" value="OMP_RagA_SusC"/>
    <property type="match status" value="1"/>
</dbReference>
<keyword evidence="3" id="KW-0812">Transmembrane</keyword>
<comment type="caution">
    <text evidence="7">The sequence shown here is derived from an EMBL/GenBank/DDBJ whole genome shotgun (WGS) entry which is preliminary data.</text>
</comment>
<keyword evidence="4" id="KW-0472">Membrane</keyword>
<dbReference type="PROSITE" id="PS51352">
    <property type="entry name" value="THIOREDOXIN_2"/>
    <property type="match status" value="1"/>
</dbReference>
<dbReference type="Pfam" id="PF07715">
    <property type="entry name" value="Plug"/>
    <property type="match status" value="1"/>
</dbReference>
<dbReference type="Pfam" id="PF08534">
    <property type="entry name" value="Redoxin"/>
    <property type="match status" value="1"/>
</dbReference>
<dbReference type="InterPro" id="IPR013766">
    <property type="entry name" value="Thioredoxin_domain"/>
</dbReference>
<keyword evidence="7" id="KW-0675">Receptor</keyword>
<dbReference type="Gene3D" id="2.170.130.10">
    <property type="entry name" value="TonB-dependent receptor, plug domain"/>
    <property type="match status" value="1"/>
</dbReference>
<dbReference type="PANTHER" id="PTHR42852:SF13">
    <property type="entry name" value="PROTEIN DIPZ"/>
    <property type="match status" value="1"/>
</dbReference>
<dbReference type="InterPro" id="IPR013740">
    <property type="entry name" value="Redoxin"/>
</dbReference>
<dbReference type="GO" id="GO:0016491">
    <property type="term" value="F:oxidoreductase activity"/>
    <property type="evidence" value="ECO:0007669"/>
    <property type="project" value="InterPro"/>
</dbReference>
<dbReference type="SUPFAM" id="SSF52833">
    <property type="entry name" value="Thioredoxin-like"/>
    <property type="match status" value="1"/>
</dbReference>
<evidence type="ECO:0000256" key="3">
    <source>
        <dbReference type="ARBA" id="ARBA00022692"/>
    </source>
</evidence>
<keyword evidence="2" id="KW-0813">Transport</keyword>
<accession>A0A1J5RYW6</accession>
<dbReference type="InterPro" id="IPR008969">
    <property type="entry name" value="CarboxyPept-like_regulatory"/>
</dbReference>
<gene>
    <name evidence="7" type="primary">susC_17</name>
    <name evidence="7" type="ORF">GALL_166170</name>
</gene>
<sequence>MRSRFISLLCILLPLLNLFAQQTKPLTVGDTVPDLFFNNTINYPVSEIRLSSFKNKHIIIDFWATWCTSCIHHFQQLDSLQKQYPEQLQVLLVNSKNSVDSKEKITGFISNYLSNHPGFSLPAIAGDTVAKTLFPHQLLPHYVWIDQNKKVTAITGPEEITAQNIQNWLSGIPLYLYIKNDFTDTLVIPVTVKGYAEDAVSHAALQGATILLTRSHSTAISNSKGQFSIRVTEPQDTLIISYSGYLKKRILLAATLNREKEIHVSLTPETVTLDNAVVYTGYQSLPKERATGSFEKIDNRLLNNRISTDVMSKLENSSSVYFDRRNNNQALTIHGASTIYANTAPLIVIDNFPYDGDLNNINPNNIESITILKDAAAASIWGVRAGNGVIVITTKKGRYRKEPLLECTANITIGAKPDLYYAPAMSAADFIGVEKTLFDKGFYNSSISNTTNRPILSPVVELLAAKRAGTIAAVDADAQINAMTNSDVRKDFQKYLYRQSVNQQYAINYSGGSEKFNYLFSGGYDNNADNLVRNGYTRMNLRMQNGFIPFKGMEITTAFTYTQTAKTNNNPGTIIANPTGKIIYPYARLADDQGNPLATPKDYRQAYLDTAGNGKLLDWKYRPLDELNLADNRFKQTDLLFNIGAVYSCNKNLNVELRYQFEKQNGNTSNLYGAGTYLTRNLINLFTQLNGTQLKYAVPQGAIVDLSFAELLSNTARGQVNYRKTLTGKQEISVIAGAEIKQIHTASNSYRTYGYNPDILTYGNVNYSDLLPVYGNLGAAQLIPNPASFADGLLRYLSAYSNASYSYDRRYIFSLSARKDASNLFGVSSNQKGVPLWSAGLGWQLNNEKFYSFKTIPLLKLRITYGYNGNVDNTLSAFTTMRYFTGAPYTGQAYGILINPPNPELRWEKTAVLNTGIDFSTRNNRITGTIDYYLKKGTDLTGQSPVDPTTGVLNNAQNAFGFKGNVADMQGQGIDINITSNNLTGIFKWSTTLLFNYTAVKVTRYNASSALASAYLGGGRLINPVLGKPLYTIYSYKWAGLDSLTGDPRGYLNGQISKDYTSLVNVPVDQLQYHGSAIPVYYGSLRNTFSWKQFYLTVNIAYKLGYYFARNSINYASLLVQWNGHSDYAKRWQNPGDEKLTNVPSFIYPITNSNRDAFYNSSSVLVEKGDHIRLQDISFSYAFSQNQLKQHLPFKSLQLYSYINNIGILWKANKAGLDPDYYAGGFPLPLTVSFGLKATF</sequence>
<dbReference type="InterPro" id="IPR037066">
    <property type="entry name" value="Plug_dom_sf"/>
</dbReference>
<comment type="subcellular location">
    <subcellularLocation>
        <location evidence="1">Cell outer membrane</location>
        <topology evidence="1">Multi-pass membrane protein</topology>
    </subcellularLocation>
</comment>
<dbReference type="InterPro" id="IPR023997">
    <property type="entry name" value="TonB-dep_OMP_SusC/RagA_CS"/>
</dbReference>
<dbReference type="EMBL" id="MLJW01000085">
    <property type="protein sequence ID" value="OIR01329.1"/>
    <property type="molecule type" value="Genomic_DNA"/>
</dbReference>
<protein>
    <submittedName>
        <fullName evidence="7">TonB-dependent receptor SusC</fullName>
    </submittedName>
</protein>
<reference evidence="7" key="1">
    <citation type="submission" date="2016-10" db="EMBL/GenBank/DDBJ databases">
        <title>Sequence of Gallionella enrichment culture.</title>
        <authorList>
            <person name="Poehlein A."/>
            <person name="Muehling M."/>
            <person name="Daniel R."/>
        </authorList>
    </citation>
    <scope>NUCLEOTIDE SEQUENCE</scope>
</reference>
<evidence type="ECO:0000313" key="7">
    <source>
        <dbReference type="EMBL" id="OIR01329.1"/>
    </source>
</evidence>
<dbReference type="NCBIfam" id="TIGR04057">
    <property type="entry name" value="SusC_RagA_signa"/>
    <property type="match status" value="1"/>
</dbReference>
<dbReference type="InterPro" id="IPR039426">
    <property type="entry name" value="TonB-dep_rcpt-like"/>
</dbReference>
<name>A0A1J5RYW6_9ZZZZ</name>
<proteinExistence type="predicted"/>